<dbReference type="PROSITE" id="PS50975">
    <property type="entry name" value="ATP_GRASP"/>
    <property type="match status" value="1"/>
</dbReference>
<evidence type="ECO:0000259" key="8">
    <source>
        <dbReference type="PROSITE" id="PS50975"/>
    </source>
</evidence>
<dbReference type="EMBL" id="LUKE01000001">
    <property type="protein sequence ID" value="KYG66661.1"/>
    <property type="molecule type" value="Genomic_DNA"/>
</dbReference>
<dbReference type="Pfam" id="PF02786">
    <property type="entry name" value="CPSase_L_D2"/>
    <property type="match status" value="1"/>
</dbReference>
<dbReference type="InterPro" id="IPR050856">
    <property type="entry name" value="Biotin_carboxylase_complex"/>
</dbReference>
<feature type="domain" description="Biotin carboxylation" evidence="9">
    <location>
        <begin position="3"/>
        <end position="448"/>
    </location>
</feature>
<dbReference type="Pfam" id="PF00289">
    <property type="entry name" value="Biotin_carb_N"/>
    <property type="match status" value="1"/>
</dbReference>
<dbReference type="RefSeq" id="WP_061834228.1">
    <property type="nucleotide sequence ID" value="NZ_LUKE01000001.1"/>
</dbReference>
<dbReference type="PROSITE" id="PS50979">
    <property type="entry name" value="BC"/>
    <property type="match status" value="1"/>
</dbReference>
<dbReference type="InterPro" id="IPR005479">
    <property type="entry name" value="CPAse_ATP-bd"/>
</dbReference>
<dbReference type="SUPFAM" id="SSF51246">
    <property type="entry name" value="Rudiment single hybrid motif"/>
    <property type="match status" value="1"/>
</dbReference>
<dbReference type="InterPro" id="IPR005482">
    <property type="entry name" value="Biotin_COase_C"/>
</dbReference>
<dbReference type="PANTHER" id="PTHR18866">
    <property type="entry name" value="CARBOXYLASE:PYRUVATE/ACETYL-COA/PROPIONYL-COA CARBOXYLASE"/>
    <property type="match status" value="1"/>
</dbReference>
<dbReference type="GO" id="GO:0005524">
    <property type="term" value="F:ATP binding"/>
    <property type="evidence" value="ECO:0007669"/>
    <property type="project" value="UniProtKB-UniRule"/>
</dbReference>
<keyword evidence="6" id="KW-0092">Biotin</keyword>
<dbReference type="PANTHER" id="PTHR18866:SF33">
    <property type="entry name" value="METHYLCROTONOYL-COA CARBOXYLASE SUBUNIT ALPHA, MITOCHONDRIAL-RELATED"/>
    <property type="match status" value="1"/>
</dbReference>
<evidence type="ECO:0000313" key="10">
    <source>
        <dbReference type="EMBL" id="KYG66661.1"/>
    </source>
</evidence>
<evidence type="ECO:0000256" key="2">
    <source>
        <dbReference type="ARBA" id="ARBA00022723"/>
    </source>
</evidence>
<dbReference type="PROSITE" id="PS00867">
    <property type="entry name" value="CPSASE_2"/>
    <property type="match status" value="1"/>
</dbReference>
<comment type="caution">
    <text evidence="10">The sequence shown here is derived from an EMBL/GenBank/DDBJ whole genome shotgun (WGS) entry which is preliminary data.</text>
</comment>
<dbReference type="InterPro" id="IPR016185">
    <property type="entry name" value="PreATP-grasp_dom_sf"/>
</dbReference>
<dbReference type="Proteomes" id="UP000075320">
    <property type="component" value="Unassembled WGS sequence"/>
</dbReference>
<dbReference type="NCBIfam" id="NF006367">
    <property type="entry name" value="PRK08591.1"/>
    <property type="match status" value="1"/>
</dbReference>
<evidence type="ECO:0000256" key="7">
    <source>
        <dbReference type="PROSITE-ProRule" id="PRU00409"/>
    </source>
</evidence>
<dbReference type="GO" id="GO:0016874">
    <property type="term" value="F:ligase activity"/>
    <property type="evidence" value="ECO:0007669"/>
    <property type="project" value="UniProtKB-KW"/>
</dbReference>
<proteinExistence type="predicted"/>
<evidence type="ECO:0000256" key="5">
    <source>
        <dbReference type="ARBA" id="ARBA00022842"/>
    </source>
</evidence>
<dbReference type="FunFam" id="3.40.50.20:FF:000010">
    <property type="entry name" value="Propionyl-CoA carboxylase subunit alpha"/>
    <property type="match status" value="1"/>
</dbReference>
<keyword evidence="11" id="KW-1185">Reference proteome</keyword>
<dbReference type="Gene3D" id="3.30.470.20">
    <property type="entry name" value="ATP-grasp fold, B domain"/>
    <property type="match status" value="1"/>
</dbReference>
<dbReference type="SUPFAM" id="SSF56059">
    <property type="entry name" value="Glutathione synthetase ATP-binding domain-like"/>
    <property type="match status" value="1"/>
</dbReference>
<reference evidence="10 11" key="1">
    <citation type="submission" date="2016-03" db="EMBL/GenBank/DDBJ databases">
        <authorList>
            <person name="Ploux O."/>
        </authorList>
    </citation>
    <scope>NUCLEOTIDE SEQUENCE [LARGE SCALE GENOMIC DNA]</scope>
    <source>
        <strain evidence="10 11">R0</strain>
    </source>
</reference>
<evidence type="ECO:0000259" key="9">
    <source>
        <dbReference type="PROSITE" id="PS50979"/>
    </source>
</evidence>
<keyword evidence="1" id="KW-0436">Ligase</keyword>
<dbReference type="FunFam" id="3.30.470.20:FF:000028">
    <property type="entry name" value="Methylcrotonoyl-CoA carboxylase subunit alpha, mitochondrial"/>
    <property type="match status" value="1"/>
</dbReference>
<evidence type="ECO:0000256" key="1">
    <source>
        <dbReference type="ARBA" id="ARBA00022598"/>
    </source>
</evidence>
<evidence type="ECO:0000256" key="4">
    <source>
        <dbReference type="ARBA" id="ARBA00022840"/>
    </source>
</evidence>
<protein>
    <submittedName>
        <fullName evidence="10">Pyruvate carboxylase subunit A</fullName>
    </submittedName>
</protein>
<dbReference type="AlphaFoldDB" id="A0A150WQ91"/>
<dbReference type="InterPro" id="IPR005481">
    <property type="entry name" value="BC-like_N"/>
</dbReference>
<sequence>MALFKKILIANRGEIAIRVTRACRELGIGSVAVFSDADRDSLHVFLADEAYHIGPSPSKESYLNYKKIIEVCKQAGVDAVHPGYGFLSENTTFAKALEEAGITFIGPTVANIESMGDKLSAKALMKKAGVPTVPGSDGGVETVEEAQKIAEKIGLPVIIKASAGGGGKGMRVVRKMDELESAFRACRSEGQNYFADPTVYIEKFVNDPKHIEIQVFGDKHGNHVHLFERECSVQRRHQKIIEECPSPSVPQEVRLRMGEAAVRAAKQINYVGAGTIEFIFDNATKDFYFMEMNTRLQVEHPITEIVTGYDLVKEQIYVAAGKPLSFKQADIRQKGHAIEARICAEDPVTYKPHPGVIRACRHPQGPFMRVDSYAYPGYEVPIFYDPMIAKLITWGETREEAIDRMQRALSEFVLTGIKTNIVLHKTILDHPKFRDGSYTTQFIEKNFEVIEPQLFAEVEDPVFLIAAAITAYNDRKSKDVRQLNLTSNWKRLGRKMQLRT</sequence>
<keyword evidence="5" id="KW-0460">Magnesium</keyword>
<keyword evidence="2" id="KW-0479">Metal-binding</keyword>
<evidence type="ECO:0000256" key="6">
    <source>
        <dbReference type="ARBA" id="ARBA00023267"/>
    </source>
</evidence>
<organism evidence="10 11">
    <name type="scientific">Bdellovibrio bacteriovorus</name>
    <dbReference type="NCBI Taxonomy" id="959"/>
    <lineage>
        <taxon>Bacteria</taxon>
        <taxon>Pseudomonadati</taxon>
        <taxon>Bdellovibrionota</taxon>
        <taxon>Bdellovibrionia</taxon>
        <taxon>Bdellovibrionales</taxon>
        <taxon>Pseudobdellovibrionaceae</taxon>
        <taxon>Bdellovibrio</taxon>
    </lineage>
</organism>
<dbReference type="UniPathway" id="UPA00655">
    <property type="reaction ID" value="UER00711"/>
</dbReference>
<feature type="domain" description="ATP-grasp" evidence="8">
    <location>
        <begin position="122"/>
        <end position="320"/>
    </location>
</feature>
<dbReference type="Pfam" id="PF02785">
    <property type="entry name" value="Biotin_carb_C"/>
    <property type="match status" value="1"/>
</dbReference>
<dbReference type="GO" id="GO:0046872">
    <property type="term" value="F:metal ion binding"/>
    <property type="evidence" value="ECO:0007669"/>
    <property type="project" value="UniProtKB-KW"/>
</dbReference>
<dbReference type="FunFam" id="3.30.1490.20:FF:000018">
    <property type="entry name" value="Biotin carboxylase"/>
    <property type="match status" value="1"/>
</dbReference>
<dbReference type="OrthoDB" id="5287729at2"/>
<dbReference type="SUPFAM" id="SSF52440">
    <property type="entry name" value="PreATP-grasp domain"/>
    <property type="match status" value="1"/>
</dbReference>
<dbReference type="InterPro" id="IPR004549">
    <property type="entry name" value="Acetyl_CoA_COase_biotin_COase"/>
</dbReference>
<evidence type="ECO:0000313" key="11">
    <source>
        <dbReference type="Proteomes" id="UP000075320"/>
    </source>
</evidence>
<dbReference type="InterPro" id="IPR011761">
    <property type="entry name" value="ATP-grasp"/>
</dbReference>
<keyword evidence="4 7" id="KW-0067">ATP-binding</keyword>
<dbReference type="NCBIfam" id="TIGR00514">
    <property type="entry name" value="accC"/>
    <property type="match status" value="1"/>
</dbReference>
<name>A0A150WQ91_BDEBC</name>
<keyword evidence="10" id="KW-0670">Pyruvate</keyword>
<keyword evidence="3 7" id="KW-0547">Nucleotide-binding</keyword>
<accession>A0A150WQ91</accession>
<dbReference type="InterPro" id="IPR011054">
    <property type="entry name" value="Rudment_hybrid_motif"/>
</dbReference>
<evidence type="ECO:0000256" key="3">
    <source>
        <dbReference type="ARBA" id="ARBA00022741"/>
    </source>
</evidence>
<dbReference type="InterPro" id="IPR011764">
    <property type="entry name" value="Biotin_carboxylation_dom"/>
</dbReference>
<gene>
    <name evidence="10" type="ORF">AZI86_06345</name>
</gene>
<dbReference type="GO" id="GO:2001295">
    <property type="term" value="P:malonyl-CoA biosynthetic process"/>
    <property type="evidence" value="ECO:0007669"/>
    <property type="project" value="UniProtKB-UniPathway"/>
</dbReference>
<dbReference type="SMART" id="SM00878">
    <property type="entry name" value="Biotin_carb_C"/>
    <property type="match status" value="1"/>
</dbReference>